<proteinExistence type="predicted"/>
<name>A0ABN2M947_9MICO</name>
<feature type="region of interest" description="Disordered" evidence="1">
    <location>
        <begin position="42"/>
        <end position="66"/>
    </location>
</feature>
<organism evidence="2 3">
    <name type="scientific">Agromyces neolithicus</name>
    <dbReference type="NCBI Taxonomy" id="269420"/>
    <lineage>
        <taxon>Bacteria</taxon>
        <taxon>Bacillati</taxon>
        <taxon>Actinomycetota</taxon>
        <taxon>Actinomycetes</taxon>
        <taxon>Micrococcales</taxon>
        <taxon>Microbacteriaceae</taxon>
        <taxon>Agromyces</taxon>
    </lineage>
</organism>
<comment type="caution">
    <text evidence="2">The sequence shown here is derived from an EMBL/GenBank/DDBJ whole genome shotgun (WGS) entry which is preliminary data.</text>
</comment>
<dbReference type="EMBL" id="BAAANJ010000009">
    <property type="protein sequence ID" value="GAA1815063.1"/>
    <property type="molecule type" value="Genomic_DNA"/>
</dbReference>
<protein>
    <recommendedName>
        <fullName evidence="4">Lipoprotein</fullName>
    </recommendedName>
</protein>
<dbReference type="Proteomes" id="UP001500002">
    <property type="component" value="Unassembled WGS sequence"/>
</dbReference>
<sequence>MTSEPEDLNILEVVMPRSHLATACAALIVLAPMLGACTGADTPTTTPSAGTGSSVGPSGESGPQPGFELLRFSNPTSVDNRWFPLRPGTQFVYEGETVEDGRTTEHRVVSTVTDLVKVIAGVPNVVVWDRDFAGDELVEAEIAFFAQADDGDIWRFGEYPEAYEAGELVETPAWIHGIKDAQAGLFMMASPKVSADSYAQGWGPEVDWSDRAIVQDTGQEACVRAGCYSDVLITDEFSLDEPGAHQLKYYAPEVGNIQVGWTGDDPTQETLELVEIVQLSEADMAEVREEAMKLEEQAYVNSKEVYGRTTPMTPAE</sequence>
<gene>
    <name evidence="2" type="ORF">GCM10009749_25900</name>
</gene>
<evidence type="ECO:0000313" key="3">
    <source>
        <dbReference type="Proteomes" id="UP001500002"/>
    </source>
</evidence>
<dbReference type="RefSeq" id="WP_344296727.1">
    <property type="nucleotide sequence ID" value="NZ_BAAANJ010000009.1"/>
</dbReference>
<evidence type="ECO:0000256" key="1">
    <source>
        <dbReference type="SAM" id="MobiDB-lite"/>
    </source>
</evidence>
<keyword evidence="3" id="KW-1185">Reference proteome</keyword>
<accession>A0ABN2M947</accession>
<evidence type="ECO:0000313" key="2">
    <source>
        <dbReference type="EMBL" id="GAA1815063.1"/>
    </source>
</evidence>
<evidence type="ECO:0008006" key="4">
    <source>
        <dbReference type="Google" id="ProtNLM"/>
    </source>
</evidence>
<reference evidence="2 3" key="1">
    <citation type="journal article" date="2019" name="Int. J. Syst. Evol. Microbiol.">
        <title>The Global Catalogue of Microorganisms (GCM) 10K type strain sequencing project: providing services to taxonomists for standard genome sequencing and annotation.</title>
        <authorList>
            <consortium name="The Broad Institute Genomics Platform"/>
            <consortium name="The Broad Institute Genome Sequencing Center for Infectious Disease"/>
            <person name="Wu L."/>
            <person name="Ma J."/>
        </authorList>
    </citation>
    <scope>NUCLEOTIDE SEQUENCE [LARGE SCALE GENOMIC DNA]</scope>
    <source>
        <strain evidence="2 3">JCM 14322</strain>
    </source>
</reference>